<dbReference type="CDD" id="cd00088">
    <property type="entry name" value="HPT"/>
    <property type="match status" value="1"/>
</dbReference>
<dbReference type="EC" id="2.7.13.3" evidence="2"/>
<feature type="compositionally biased region" description="Polar residues" evidence="13">
    <location>
        <begin position="361"/>
        <end position="379"/>
    </location>
</feature>
<evidence type="ECO:0000256" key="9">
    <source>
        <dbReference type="ARBA" id="ARBA00022840"/>
    </source>
</evidence>
<dbReference type="SMART" id="SM00387">
    <property type="entry name" value="HATPase_c"/>
    <property type="match status" value="1"/>
</dbReference>
<evidence type="ECO:0000256" key="6">
    <source>
        <dbReference type="ARBA" id="ARBA00022679"/>
    </source>
</evidence>
<dbReference type="PROSITE" id="PS50894">
    <property type="entry name" value="HPT"/>
    <property type="match status" value="1"/>
</dbReference>
<feature type="modified residue" description="Phosphohistidine" evidence="12">
    <location>
        <position position="46"/>
    </location>
</feature>
<protein>
    <recommendedName>
        <fullName evidence="3">Chemotaxis protein CheA</fullName>
        <ecNumber evidence="2">2.7.13.3</ecNumber>
    </recommendedName>
</protein>
<dbReference type="InterPro" id="IPR036097">
    <property type="entry name" value="HisK_dim/P_sf"/>
</dbReference>
<dbReference type="Gene3D" id="3.30.565.10">
    <property type="entry name" value="Histidine kinase-like ATPase, C-terminal domain"/>
    <property type="match status" value="1"/>
</dbReference>
<dbReference type="SUPFAM" id="SSF50341">
    <property type="entry name" value="CheW-like"/>
    <property type="match status" value="1"/>
</dbReference>
<gene>
    <name evidence="17" type="ORF">HNR37_000131</name>
</gene>
<keyword evidence="8 17" id="KW-0418">Kinase</keyword>
<dbReference type="InterPro" id="IPR036641">
    <property type="entry name" value="HPT_dom_sf"/>
</dbReference>
<dbReference type="CDD" id="cd00731">
    <property type="entry name" value="CheA_reg"/>
    <property type="match status" value="1"/>
</dbReference>
<accession>A0A7W7Y2F8</accession>
<feature type="compositionally biased region" description="Low complexity" evidence="13">
    <location>
        <begin position="319"/>
        <end position="328"/>
    </location>
</feature>
<dbReference type="InterPro" id="IPR051315">
    <property type="entry name" value="Bact_Chemotaxis_CheA"/>
</dbReference>
<evidence type="ECO:0000256" key="12">
    <source>
        <dbReference type="PROSITE-ProRule" id="PRU00110"/>
    </source>
</evidence>
<dbReference type="Pfam" id="PF01584">
    <property type="entry name" value="CheW"/>
    <property type="match status" value="1"/>
</dbReference>
<feature type="domain" description="Histidine kinase" evidence="14">
    <location>
        <begin position="420"/>
        <end position="661"/>
    </location>
</feature>
<organism evidence="17 18">
    <name type="scientific">Desulfurispira natronophila</name>
    <dbReference type="NCBI Taxonomy" id="682562"/>
    <lineage>
        <taxon>Bacteria</taxon>
        <taxon>Pseudomonadati</taxon>
        <taxon>Chrysiogenota</taxon>
        <taxon>Chrysiogenia</taxon>
        <taxon>Chrysiogenales</taxon>
        <taxon>Chrysiogenaceae</taxon>
        <taxon>Desulfurispira</taxon>
    </lineage>
</organism>
<keyword evidence="5 12" id="KW-0597">Phosphoprotein</keyword>
<dbReference type="InterPro" id="IPR004105">
    <property type="entry name" value="CheA-like_dim"/>
</dbReference>
<evidence type="ECO:0000256" key="13">
    <source>
        <dbReference type="SAM" id="MobiDB-lite"/>
    </source>
</evidence>
<dbReference type="Pfam" id="PF02895">
    <property type="entry name" value="H-kinase_dim"/>
    <property type="match status" value="1"/>
</dbReference>
<keyword evidence="6 17" id="KW-0808">Transferase</keyword>
<dbReference type="GO" id="GO:0005524">
    <property type="term" value="F:ATP binding"/>
    <property type="evidence" value="ECO:0007669"/>
    <property type="project" value="UniProtKB-KW"/>
</dbReference>
<dbReference type="SMART" id="SM00073">
    <property type="entry name" value="HPT"/>
    <property type="match status" value="1"/>
</dbReference>
<evidence type="ECO:0000256" key="10">
    <source>
        <dbReference type="ARBA" id="ARBA00023012"/>
    </source>
</evidence>
<dbReference type="InterPro" id="IPR036890">
    <property type="entry name" value="HATPase_C_sf"/>
</dbReference>
<evidence type="ECO:0000256" key="2">
    <source>
        <dbReference type="ARBA" id="ARBA00012438"/>
    </source>
</evidence>
<feature type="domain" description="HPt" evidence="16">
    <location>
        <begin position="1"/>
        <end position="103"/>
    </location>
</feature>
<comment type="caution">
    <text evidence="17">The sequence shown here is derived from an EMBL/GenBank/DDBJ whole genome shotgun (WGS) entry which is preliminary data.</text>
</comment>
<dbReference type="Pfam" id="PF01627">
    <property type="entry name" value="Hpt"/>
    <property type="match status" value="1"/>
</dbReference>
<dbReference type="PRINTS" id="PR00344">
    <property type="entry name" value="BCTRLSENSOR"/>
</dbReference>
<reference evidence="17 18" key="1">
    <citation type="submission" date="2020-08" db="EMBL/GenBank/DDBJ databases">
        <title>Genomic Encyclopedia of Type Strains, Phase IV (KMG-IV): sequencing the most valuable type-strain genomes for metagenomic binning, comparative biology and taxonomic classification.</title>
        <authorList>
            <person name="Goeker M."/>
        </authorList>
    </citation>
    <scope>NUCLEOTIDE SEQUENCE [LARGE SCALE GENOMIC DNA]</scope>
    <source>
        <strain evidence="17 18">DSM 22071</strain>
    </source>
</reference>
<feature type="compositionally biased region" description="Polar residues" evidence="13">
    <location>
        <begin position="149"/>
        <end position="162"/>
    </location>
</feature>
<dbReference type="InterPro" id="IPR005467">
    <property type="entry name" value="His_kinase_dom"/>
</dbReference>
<dbReference type="SUPFAM" id="SSF47384">
    <property type="entry name" value="Homodimeric domain of signal transducing histidine kinase"/>
    <property type="match status" value="1"/>
</dbReference>
<dbReference type="Proteomes" id="UP000528322">
    <property type="component" value="Unassembled WGS sequence"/>
</dbReference>
<dbReference type="Gene3D" id="2.30.30.40">
    <property type="entry name" value="SH3 Domains"/>
    <property type="match status" value="1"/>
</dbReference>
<evidence type="ECO:0000256" key="7">
    <source>
        <dbReference type="ARBA" id="ARBA00022741"/>
    </source>
</evidence>
<evidence type="ECO:0000313" key="18">
    <source>
        <dbReference type="Proteomes" id="UP000528322"/>
    </source>
</evidence>
<dbReference type="EMBL" id="JACHID010000001">
    <property type="protein sequence ID" value="MBB5020828.1"/>
    <property type="molecule type" value="Genomic_DNA"/>
</dbReference>
<comment type="function">
    <text evidence="11">Involved in the transmission of sensory signals from the chemoreceptors to the flagellar motors. CheA is autophosphorylated; it can transfer its phosphate group to either CheB or CheY.</text>
</comment>
<dbReference type="InterPro" id="IPR004358">
    <property type="entry name" value="Sig_transdc_His_kin-like_C"/>
</dbReference>
<dbReference type="CDD" id="cd16916">
    <property type="entry name" value="HATPase_CheA-like"/>
    <property type="match status" value="1"/>
</dbReference>
<dbReference type="InterPro" id="IPR036061">
    <property type="entry name" value="CheW-like_dom_sf"/>
</dbReference>
<dbReference type="SMART" id="SM01231">
    <property type="entry name" value="H-kinase_dim"/>
    <property type="match status" value="1"/>
</dbReference>
<evidence type="ECO:0000256" key="11">
    <source>
        <dbReference type="ARBA" id="ARBA00035100"/>
    </source>
</evidence>
<name>A0A7W7Y2F8_9BACT</name>
<keyword evidence="9" id="KW-0067">ATP-binding</keyword>
<feature type="compositionally biased region" description="Low complexity" evidence="13">
    <location>
        <begin position="380"/>
        <end position="389"/>
    </location>
</feature>
<feature type="region of interest" description="Disordered" evidence="13">
    <location>
        <begin position="130"/>
        <end position="162"/>
    </location>
</feature>
<keyword evidence="10" id="KW-0902">Two-component regulatory system</keyword>
<dbReference type="Gene3D" id="1.10.287.560">
    <property type="entry name" value="Histidine kinase CheA-like, homodimeric domain"/>
    <property type="match status" value="1"/>
</dbReference>
<dbReference type="InterPro" id="IPR003594">
    <property type="entry name" value="HATPase_dom"/>
</dbReference>
<keyword evidence="7" id="KW-0547">Nucleotide-binding</keyword>
<feature type="region of interest" description="Disordered" evidence="13">
    <location>
        <begin position="315"/>
        <end position="410"/>
    </location>
</feature>
<dbReference type="AlphaFoldDB" id="A0A7W7Y2F8"/>
<comment type="catalytic activity">
    <reaction evidence="1">
        <text>ATP + protein L-histidine = ADP + protein N-phospho-L-histidine.</text>
        <dbReference type="EC" id="2.7.13.3"/>
    </reaction>
</comment>
<proteinExistence type="predicted"/>
<evidence type="ECO:0000256" key="3">
    <source>
        <dbReference type="ARBA" id="ARBA00021495"/>
    </source>
</evidence>
<evidence type="ECO:0000256" key="4">
    <source>
        <dbReference type="ARBA" id="ARBA00022500"/>
    </source>
</evidence>
<dbReference type="SMART" id="SM00260">
    <property type="entry name" value="CheW"/>
    <property type="match status" value="1"/>
</dbReference>
<dbReference type="GO" id="GO:0005737">
    <property type="term" value="C:cytoplasm"/>
    <property type="evidence" value="ECO:0007669"/>
    <property type="project" value="InterPro"/>
</dbReference>
<dbReference type="InterPro" id="IPR037006">
    <property type="entry name" value="CheA-like_homodim_sf"/>
</dbReference>
<dbReference type="GO" id="GO:0006935">
    <property type="term" value="P:chemotaxis"/>
    <property type="evidence" value="ECO:0007669"/>
    <property type="project" value="UniProtKB-KW"/>
</dbReference>
<dbReference type="Pfam" id="PF02518">
    <property type="entry name" value="HATPase_c"/>
    <property type="match status" value="1"/>
</dbReference>
<dbReference type="PANTHER" id="PTHR43395">
    <property type="entry name" value="SENSOR HISTIDINE KINASE CHEA"/>
    <property type="match status" value="1"/>
</dbReference>
<dbReference type="PROSITE" id="PS50851">
    <property type="entry name" value="CHEW"/>
    <property type="match status" value="1"/>
</dbReference>
<dbReference type="GO" id="GO:0000155">
    <property type="term" value="F:phosphorelay sensor kinase activity"/>
    <property type="evidence" value="ECO:0007669"/>
    <property type="project" value="InterPro"/>
</dbReference>
<dbReference type="InterPro" id="IPR002545">
    <property type="entry name" value="CheW-lke_dom"/>
</dbReference>
<evidence type="ECO:0000256" key="5">
    <source>
        <dbReference type="ARBA" id="ARBA00022553"/>
    </source>
</evidence>
<feature type="region of interest" description="Disordered" evidence="13">
    <location>
        <begin position="181"/>
        <end position="207"/>
    </location>
</feature>
<sequence length="793" mass="87779">MSRERLRQIFVEEASEIIEKFDMDVISLEDDPEDREVLNELFRGVHTLKGSANSIGFSRLGKFVHSFEDALDYFRSGAAVVDTAVIDIFLEAVDVIKEVFDDEVAQREELTSPERFDRCLESIKTLLRTVADSPTHEEEDPEPVALQEVPTNETQERPSQQAYREVLRDLSAEFDDIEQTELETADSPVNSSSQSADKNNNNSGLPDALNMAELKKQCPAGTLLYHVRMTLDDDIYIRGYDHSTFLHLLSELGKILGVHWDLSNIGLLDTLDPLRCDIGAVDVVIASDHSQDEIAEVFEFLDDFEYQVFPLGTPEHLSSTEASETSPESNDDVNNTPVDIAADPQDQTEAEATTLKPGDVTNETPSEPLDQQPQAVNNETTPAANTTATKPDDTAKPSAPSKEPVKQTVQKRSFVRIDTEKLDELFDSVGELVIAQSFLNQNEIIANIPDENVKKTLETLSKITRLIQNRVMSLRMVPIRDTFEKMRRVVRDASRKIDKDIQLQISGEDTEIDKNMVDALGDPLIHLIRNSIDHGIESDTSERTSNGKPSQGNIYLRAFHKGGSVVIEIADDGRGISRDKVLSKAIDRGLVSPDEELSDHQVYALIMQAGFSTADAISDLSGRGVGLDVVRTAIEQLRGKVEIHSEPGKGSTFSLYLPLTLAIIDGMLVRSCNETFIIPTLSILESFQPDKQSVYTYQGKGEFVKLREDILPIVRLDQMLGLDQEPVPAHEATLVCVENDNGQFALLVDELVGRQQVVIKPIGEGSIRIPQVSGAAVMGNGMVALILNVEGLY</sequence>
<evidence type="ECO:0000259" key="15">
    <source>
        <dbReference type="PROSITE" id="PS50851"/>
    </source>
</evidence>
<feature type="domain" description="CheW-like" evidence="15">
    <location>
        <begin position="663"/>
        <end position="793"/>
    </location>
</feature>
<evidence type="ECO:0000259" key="16">
    <source>
        <dbReference type="PROSITE" id="PS50894"/>
    </source>
</evidence>
<evidence type="ECO:0000256" key="8">
    <source>
        <dbReference type="ARBA" id="ARBA00022777"/>
    </source>
</evidence>
<dbReference type="PANTHER" id="PTHR43395:SF10">
    <property type="entry name" value="CHEMOTAXIS PROTEIN CHEA"/>
    <property type="match status" value="1"/>
</dbReference>
<dbReference type="PROSITE" id="PS50109">
    <property type="entry name" value="HIS_KIN"/>
    <property type="match status" value="1"/>
</dbReference>
<keyword evidence="18" id="KW-1185">Reference proteome</keyword>
<dbReference type="Gene3D" id="1.20.120.160">
    <property type="entry name" value="HPT domain"/>
    <property type="match status" value="1"/>
</dbReference>
<feature type="compositionally biased region" description="Polar residues" evidence="13">
    <location>
        <begin position="187"/>
        <end position="204"/>
    </location>
</feature>
<evidence type="ECO:0000313" key="17">
    <source>
        <dbReference type="EMBL" id="MBB5020828.1"/>
    </source>
</evidence>
<dbReference type="InterPro" id="IPR008207">
    <property type="entry name" value="Sig_transdc_His_kin_Hpt_dom"/>
</dbReference>
<dbReference type="SUPFAM" id="SSF47226">
    <property type="entry name" value="Histidine-containing phosphotransfer domain, HPT domain"/>
    <property type="match status" value="1"/>
</dbReference>
<evidence type="ECO:0000259" key="14">
    <source>
        <dbReference type="PROSITE" id="PS50109"/>
    </source>
</evidence>
<evidence type="ECO:0000256" key="1">
    <source>
        <dbReference type="ARBA" id="ARBA00000085"/>
    </source>
</evidence>
<dbReference type="RefSeq" id="WP_183728352.1">
    <property type="nucleotide sequence ID" value="NZ_JACHID010000001.1"/>
</dbReference>
<keyword evidence="4" id="KW-0145">Chemotaxis</keyword>
<dbReference type="FunFam" id="3.30.565.10:FF:000016">
    <property type="entry name" value="Chemotaxis protein CheA, putative"/>
    <property type="match status" value="1"/>
</dbReference>
<dbReference type="SUPFAM" id="SSF55874">
    <property type="entry name" value="ATPase domain of HSP90 chaperone/DNA topoisomerase II/histidine kinase"/>
    <property type="match status" value="1"/>
</dbReference>